<keyword evidence="4" id="KW-0509">mRNA transport</keyword>
<evidence type="ECO:0000256" key="2">
    <source>
        <dbReference type="ARBA" id="ARBA00005569"/>
    </source>
</evidence>
<dbReference type="GO" id="GO:0016973">
    <property type="term" value="P:poly(A)+ mRNA export from nucleus"/>
    <property type="evidence" value="ECO:0007669"/>
    <property type="project" value="TreeGrafter"/>
</dbReference>
<dbReference type="AlphaFoldDB" id="A0AAF0Y9Y7"/>
<dbReference type="RefSeq" id="XP_062626538.1">
    <property type="nucleotide sequence ID" value="XM_062770554.1"/>
</dbReference>
<dbReference type="GO" id="GO:0031080">
    <property type="term" value="C:nuclear pore outer ring"/>
    <property type="evidence" value="ECO:0007669"/>
    <property type="project" value="TreeGrafter"/>
</dbReference>
<dbReference type="Gene3D" id="1.20.58.1380">
    <property type="match status" value="1"/>
</dbReference>
<sequence>MFNTPARPRRGLRGRESVARGSLFSAESTPAPSVRPSRQRESQLSPTRSEAESARTPRADRERGGGDEYEAQRIFWSKDERHAVIAAGALPTEVAQGVAQADFMVSTVNASVDPASGFALVAAPSSAVAWNYAKRTHSSPTVYAFPAPPLAYTTGLEAEPPVLAAFYSAPSEPGLVLVSATGEVRFWESMSLALANAQRFQSVQLQLGGDGVYADKLWKLDASTFVVTTTVSTAWLIRIAPVGGLLVPTTTQFTRSSGLFGRSSPAIFNDSTERKGIAAVTKSAAGVHFLAQSTLQQWTVGPDGSVRLVHEFDLRESIGQSLFDDERTWSSGNVHLELRDLVSVGSGQLAALVSYSQPQSGSSEYNSRLHNSHAVVLFENNVRSNTVTLNNIVYLSYVAHDDPRTLDAPKLYIPTGSQTAFVRFAEAIVMASLSSNAYEDSVKLKTNNAFIGVGPGATRSGISSIVAMAAVGGLMTIEVAEGVVSNRNLSSSASATAAIRSRMEQAVFFGDRGDNPLTFDLPPGYRGDVAEAAETVSIEIVSSSSPNLPAIYEIRALLTDRYGRLQELMDFVHRNHALSLLPESTRRRLCAHAEKVGAAIDLWDYQNRVMDQVYSHSPLSLLADSITILMEQLGAGAQDDLVRLFFRKHVLQLDRLLDTVFQSFKAVSVTGVDLSQWVLEANRIFLTVLHGCTVVRENGVNVYQVDRQHPAVALWTASDTLINDVEALYIATEKLIKTRTRTLGSVVDEAPPTTGAAANTEQAAQQRDQDVLKQQMTSLAAALCDNMEDKLRTSATEMNGGADPTSGLTLGQRWAELKPRIIRPLVGIDRVGAAYELAEHHRDFPTLVYLCQNPASSAGPARIEQYIERFGKDFAFVLYQWYIDNGQVYTLLSQDEVYGSLLSAFFQQFPHPELSWIHDIASKRYGDAATALFEVDRGTIDLDQKHILSSIAKLSAVAEIKSKGDNEARSRLLESIDDELDVINVENALQDAIVSVAPTTGYPKQPSAEGYVAENAKVLVGRPAYTRLLIQLINRLLAGDALDVEGLVDVLTLKDNIGGRERDSAIALERLVADNALPEARKQVALISVWRRVFIRDDWAQIAQTAGRSEEAQRQLQRQTLTYQTLLAIREGRAEIPPTFILSPKTAAQAPQLAEIAARFPELAAGAVEELLADAEDEIQTLDNLIANVGLDERVRAVSELVASDLASDDVDM</sequence>
<evidence type="ECO:0000256" key="3">
    <source>
        <dbReference type="ARBA" id="ARBA00022448"/>
    </source>
</evidence>
<evidence type="ECO:0000259" key="11">
    <source>
        <dbReference type="Pfam" id="PF08801"/>
    </source>
</evidence>
<proteinExistence type="inferred from homology"/>
<dbReference type="SUPFAM" id="SSF117289">
    <property type="entry name" value="Nucleoporin domain"/>
    <property type="match status" value="1"/>
</dbReference>
<feature type="region of interest" description="Disordered" evidence="9">
    <location>
        <begin position="1"/>
        <end position="67"/>
    </location>
</feature>
<evidence type="ECO:0000313" key="13">
    <source>
        <dbReference type="Proteomes" id="UP000827549"/>
    </source>
</evidence>
<dbReference type="Pfam" id="PF03177">
    <property type="entry name" value="Nucleoporin_C"/>
    <property type="match status" value="1"/>
</dbReference>
<feature type="coiled-coil region" evidence="8">
    <location>
        <begin position="1165"/>
        <end position="1192"/>
    </location>
</feature>
<evidence type="ECO:0000256" key="4">
    <source>
        <dbReference type="ARBA" id="ARBA00022816"/>
    </source>
</evidence>
<dbReference type="GO" id="GO:0000972">
    <property type="term" value="P:transcription-dependent tethering of RNA polymerase II gene DNA at nuclear periphery"/>
    <property type="evidence" value="ECO:0007669"/>
    <property type="project" value="TreeGrafter"/>
</dbReference>
<keyword evidence="5" id="KW-0653">Protein transport</keyword>
<dbReference type="InterPro" id="IPR007187">
    <property type="entry name" value="Nucleoporin_Nup133/Nup155_C"/>
</dbReference>
<dbReference type="PANTHER" id="PTHR13405">
    <property type="entry name" value="NUCLEAR PORE COMPLEX PROTEIN NUP133"/>
    <property type="match status" value="1"/>
</dbReference>
<keyword evidence="13" id="KW-1185">Reference proteome</keyword>
<feature type="domain" description="Nucleoporin Nup133/Nup155-like C-terminal" evidence="10">
    <location>
        <begin position="861"/>
        <end position="1129"/>
    </location>
</feature>
<evidence type="ECO:0000256" key="8">
    <source>
        <dbReference type="SAM" id="Coils"/>
    </source>
</evidence>
<keyword evidence="3" id="KW-0813">Transport</keyword>
<dbReference type="GO" id="GO:0006606">
    <property type="term" value="P:protein import into nucleus"/>
    <property type="evidence" value="ECO:0007669"/>
    <property type="project" value="TreeGrafter"/>
</dbReference>
<feature type="domain" description="Nucleoporin Nup133/Nup155-like N-terminal" evidence="11">
    <location>
        <begin position="89"/>
        <end position="436"/>
    </location>
</feature>
<evidence type="ECO:0000313" key="12">
    <source>
        <dbReference type="EMBL" id="WOO80506.1"/>
    </source>
</evidence>
<dbReference type="GO" id="GO:0017056">
    <property type="term" value="F:structural constituent of nuclear pore"/>
    <property type="evidence" value="ECO:0007669"/>
    <property type="project" value="InterPro"/>
</dbReference>
<keyword evidence="7" id="KW-0539">Nucleus</keyword>
<dbReference type="PANTHER" id="PTHR13405:SF11">
    <property type="entry name" value="NUCLEAR PORE COMPLEX PROTEIN NUP133"/>
    <property type="match status" value="1"/>
</dbReference>
<keyword evidence="6" id="KW-0811">Translocation</keyword>
<dbReference type="Proteomes" id="UP000827549">
    <property type="component" value="Chromosome 3"/>
</dbReference>
<evidence type="ECO:0000256" key="1">
    <source>
        <dbReference type="ARBA" id="ARBA00004259"/>
    </source>
</evidence>
<comment type="similarity">
    <text evidence="2">Belongs to the nucleoporin Nup133 family.</text>
</comment>
<comment type="subcellular location">
    <subcellularLocation>
        <location evidence="1">Nucleus envelope</location>
    </subcellularLocation>
</comment>
<dbReference type="GeneID" id="87807269"/>
<dbReference type="Pfam" id="PF08801">
    <property type="entry name" value="Nucleoporin_N"/>
    <property type="match status" value="1"/>
</dbReference>
<name>A0AAF0Y9Y7_9TREE</name>
<dbReference type="EMBL" id="CP086716">
    <property type="protein sequence ID" value="WOO80506.1"/>
    <property type="molecule type" value="Genomic_DNA"/>
</dbReference>
<dbReference type="InterPro" id="IPR014908">
    <property type="entry name" value="Nucleoporin_Nup133/Nup155_N"/>
</dbReference>
<evidence type="ECO:0000256" key="6">
    <source>
        <dbReference type="ARBA" id="ARBA00023010"/>
    </source>
</evidence>
<feature type="compositionally biased region" description="Basic and acidic residues" evidence="9">
    <location>
        <begin position="49"/>
        <end position="66"/>
    </location>
</feature>
<organism evidence="12 13">
    <name type="scientific">Vanrija pseudolonga</name>
    <dbReference type="NCBI Taxonomy" id="143232"/>
    <lineage>
        <taxon>Eukaryota</taxon>
        <taxon>Fungi</taxon>
        <taxon>Dikarya</taxon>
        <taxon>Basidiomycota</taxon>
        <taxon>Agaricomycotina</taxon>
        <taxon>Tremellomycetes</taxon>
        <taxon>Trichosporonales</taxon>
        <taxon>Trichosporonaceae</taxon>
        <taxon>Vanrija</taxon>
    </lineage>
</organism>
<evidence type="ECO:0000256" key="5">
    <source>
        <dbReference type="ARBA" id="ARBA00022927"/>
    </source>
</evidence>
<evidence type="ECO:0000256" key="7">
    <source>
        <dbReference type="ARBA" id="ARBA00023242"/>
    </source>
</evidence>
<keyword evidence="8" id="KW-0175">Coiled coil</keyword>
<evidence type="ECO:0000259" key="10">
    <source>
        <dbReference type="Pfam" id="PF03177"/>
    </source>
</evidence>
<protein>
    <submittedName>
        <fullName evidence="12">Nucleoporin</fullName>
    </submittedName>
</protein>
<gene>
    <name evidence="12" type="primary">NUP133</name>
    <name evidence="12" type="ORF">LOC62_03G004028</name>
</gene>
<dbReference type="Gene3D" id="2.130.10.10">
    <property type="entry name" value="YVTN repeat-like/Quinoprotein amine dehydrogenase"/>
    <property type="match status" value="1"/>
</dbReference>
<dbReference type="InterPro" id="IPR015943">
    <property type="entry name" value="WD40/YVTN_repeat-like_dom_sf"/>
</dbReference>
<reference evidence="12" key="1">
    <citation type="submission" date="2023-10" db="EMBL/GenBank/DDBJ databases">
        <authorList>
            <person name="Noh H."/>
        </authorList>
    </citation>
    <scope>NUCLEOTIDE SEQUENCE</scope>
    <source>
        <strain evidence="12">DUCC4014</strain>
    </source>
</reference>
<accession>A0AAF0Y9Y7</accession>
<dbReference type="InterPro" id="IPR037624">
    <property type="entry name" value="Nup133-like"/>
</dbReference>
<evidence type="ECO:0000256" key="9">
    <source>
        <dbReference type="SAM" id="MobiDB-lite"/>
    </source>
</evidence>